<comment type="caution">
    <text evidence="1">The sequence shown here is derived from an EMBL/GenBank/DDBJ whole genome shotgun (WGS) entry which is preliminary data.</text>
</comment>
<protein>
    <submittedName>
        <fullName evidence="1">Uncharacterized protein</fullName>
    </submittedName>
</protein>
<gene>
    <name evidence="1" type="ORF">OS493_007055</name>
</gene>
<proteinExistence type="predicted"/>
<accession>A0A9W9ZFC2</accession>
<dbReference type="EMBL" id="MU826352">
    <property type="protein sequence ID" value="KAJ7380688.1"/>
    <property type="molecule type" value="Genomic_DNA"/>
</dbReference>
<dbReference type="AlphaFoldDB" id="A0A9W9ZFC2"/>
<sequence>MFHGNTATNGYENLNACSSENEVTLNHFAEGFQFASLNKQAKASKKSAVVQPTEEKYSNEEFITSKENQLPPVIETPKSTKDSRLEEFLPFSLLIWEILLHTIIQKRYSDT</sequence>
<evidence type="ECO:0000313" key="2">
    <source>
        <dbReference type="Proteomes" id="UP001163046"/>
    </source>
</evidence>
<evidence type="ECO:0000313" key="1">
    <source>
        <dbReference type="EMBL" id="KAJ7380688.1"/>
    </source>
</evidence>
<reference evidence="1" key="1">
    <citation type="submission" date="2023-01" db="EMBL/GenBank/DDBJ databases">
        <title>Genome assembly of the deep-sea coral Lophelia pertusa.</title>
        <authorList>
            <person name="Herrera S."/>
            <person name="Cordes E."/>
        </authorList>
    </citation>
    <scope>NUCLEOTIDE SEQUENCE</scope>
    <source>
        <strain evidence="1">USNM1676648</strain>
        <tissue evidence="1">Polyp</tissue>
    </source>
</reference>
<organism evidence="1 2">
    <name type="scientific">Desmophyllum pertusum</name>
    <dbReference type="NCBI Taxonomy" id="174260"/>
    <lineage>
        <taxon>Eukaryota</taxon>
        <taxon>Metazoa</taxon>
        <taxon>Cnidaria</taxon>
        <taxon>Anthozoa</taxon>
        <taxon>Hexacorallia</taxon>
        <taxon>Scleractinia</taxon>
        <taxon>Caryophylliina</taxon>
        <taxon>Caryophylliidae</taxon>
        <taxon>Desmophyllum</taxon>
    </lineage>
</organism>
<keyword evidence="2" id="KW-1185">Reference proteome</keyword>
<name>A0A9W9ZFC2_9CNID</name>
<dbReference type="Proteomes" id="UP001163046">
    <property type="component" value="Unassembled WGS sequence"/>
</dbReference>